<accession>A0AAE5TZZ2</accession>
<proteinExistence type="predicted"/>
<protein>
    <submittedName>
        <fullName evidence="2">Uncharacterized protein</fullName>
    </submittedName>
</protein>
<evidence type="ECO:0000313" key="3">
    <source>
        <dbReference type="Proteomes" id="UP000220927"/>
    </source>
</evidence>
<dbReference type="AlphaFoldDB" id="A0AAE5TZZ2"/>
<name>A0AAE5TZZ2_9HYPH</name>
<reference evidence="2 3" key="1">
    <citation type="submission" date="2019-01" db="EMBL/GenBank/DDBJ databases">
        <title>Genomic insights into the origins and evolution of symbiotic genes in the Phaseolus vulgaris microsymbionts.</title>
        <authorList>
            <person name="Tong W."/>
        </authorList>
    </citation>
    <scope>NUCLEOTIDE SEQUENCE [LARGE SCALE GENOMIC DNA]</scope>
    <source>
        <strain evidence="2 3">FH23</strain>
    </source>
</reference>
<dbReference type="EMBL" id="CP034998">
    <property type="protein sequence ID" value="QAS80468.1"/>
    <property type="molecule type" value="Genomic_DNA"/>
</dbReference>
<dbReference type="KEGG" id="rad:CO657_21395"/>
<evidence type="ECO:0000313" key="2">
    <source>
        <dbReference type="EMBL" id="QAS80468.1"/>
    </source>
</evidence>
<keyword evidence="3" id="KW-1185">Reference proteome</keyword>
<feature type="region of interest" description="Disordered" evidence="1">
    <location>
        <begin position="1"/>
        <end position="22"/>
    </location>
</feature>
<dbReference type="Proteomes" id="UP000220927">
    <property type="component" value="Chromosome"/>
</dbReference>
<organism evidence="2 3">
    <name type="scientific">Rhizobium acidisoli</name>
    <dbReference type="NCBI Taxonomy" id="1538158"/>
    <lineage>
        <taxon>Bacteria</taxon>
        <taxon>Pseudomonadati</taxon>
        <taxon>Pseudomonadota</taxon>
        <taxon>Alphaproteobacteria</taxon>
        <taxon>Hyphomicrobiales</taxon>
        <taxon>Rhizobiaceae</taxon>
        <taxon>Rhizobium/Agrobacterium group</taxon>
        <taxon>Rhizobium</taxon>
    </lineage>
</organism>
<sequence length="101" mass="11849">MPRSALRCNHPSNWSDRVGKGQQPPFPGWNGYSFSLPLEHDAEKCERFSHDSMLSLSNVEQDSDFTPTRPKIIRFWPQSSLSIWRRDGHRRWAPCPWFLHG</sequence>
<evidence type="ECO:0000256" key="1">
    <source>
        <dbReference type="SAM" id="MobiDB-lite"/>
    </source>
</evidence>
<gene>
    <name evidence="2" type="ORF">CO657_21395</name>
</gene>